<name>A0A5B8LK15_9SPHN</name>
<evidence type="ECO:0000313" key="3">
    <source>
        <dbReference type="Proteomes" id="UP000315673"/>
    </source>
</evidence>
<feature type="compositionally biased region" description="Basic and acidic residues" evidence="1">
    <location>
        <begin position="46"/>
        <end position="59"/>
    </location>
</feature>
<dbReference type="KEGG" id="spai:FPZ24_08075"/>
<dbReference type="AlphaFoldDB" id="A0A5B8LK15"/>
<evidence type="ECO:0000256" key="1">
    <source>
        <dbReference type="SAM" id="MobiDB-lite"/>
    </source>
</evidence>
<gene>
    <name evidence="2" type="ORF">FPZ24_08075</name>
</gene>
<feature type="region of interest" description="Disordered" evidence="1">
    <location>
        <begin position="38"/>
        <end position="90"/>
    </location>
</feature>
<organism evidence="2 3">
    <name type="scientific">Sphingomonas panacisoli</name>
    <dbReference type="NCBI Taxonomy" id="1813879"/>
    <lineage>
        <taxon>Bacteria</taxon>
        <taxon>Pseudomonadati</taxon>
        <taxon>Pseudomonadota</taxon>
        <taxon>Alphaproteobacteria</taxon>
        <taxon>Sphingomonadales</taxon>
        <taxon>Sphingomonadaceae</taxon>
        <taxon>Sphingomonas</taxon>
    </lineage>
</organism>
<proteinExistence type="predicted"/>
<reference evidence="2 3" key="1">
    <citation type="submission" date="2019-07" db="EMBL/GenBank/DDBJ databases">
        <title>Full genome sequence of Sphingomonas sp. 4R-6-7(HKS19).</title>
        <authorList>
            <person name="Im W.-T."/>
        </authorList>
    </citation>
    <scope>NUCLEOTIDE SEQUENCE [LARGE SCALE GENOMIC DNA]</scope>
    <source>
        <strain evidence="2 3">HKS19</strain>
    </source>
</reference>
<protein>
    <submittedName>
        <fullName evidence="2">Uncharacterized protein</fullName>
    </submittedName>
</protein>
<sequence length="106" mass="11095">MTRSLVIKVLVGATIACLVLAIVSMTMCSRNQAGKSVVKASATNDAAKDAAADQRRTDDATILSNQQDRTDAINAAPKGETGPASRALNCQRWMRAHPGKAKPAAC</sequence>
<accession>A0A5B8LK15</accession>
<dbReference type="Proteomes" id="UP000315673">
    <property type="component" value="Chromosome"/>
</dbReference>
<evidence type="ECO:0000313" key="2">
    <source>
        <dbReference type="EMBL" id="QDZ07440.1"/>
    </source>
</evidence>
<dbReference type="RefSeq" id="WP_146570888.1">
    <property type="nucleotide sequence ID" value="NZ_CP042306.1"/>
</dbReference>
<dbReference type="EMBL" id="CP042306">
    <property type="protein sequence ID" value="QDZ07440.1"/>
    <property type="molecule type" value="Genomic_DNA"/>
</dbReference>
<keyword evidence="3" id="KW-1185">Reference proteome</keyword>